<evidence type="ECO:0000313" key="1">
    <source>
        <dbReference type="EMBL" id="MCA9376728.1"/>
    </source>
</evidence>
<evidence type="ECO:0000313" key="2">
    <source>
        <dbReference type="Proteomes" id="UP000741282"/>
    </source>
</evidence>
<name>A0A955KX51_9BACT</name>
<protein>
    <submittedName>
        <fullName evidence="1">Uncharacterized protein</fullName>
    </submittedName>
</protein>
<dbReference type="Proteomes" id="UP000741282">
    <property type="component" value="Unassembled WGS sequence"/>
</dbReference>
<accession>A0A955KX51</accession>
<gene>
    <name evidence="1" type="ORF">KC685_02295</name>
</gene>
<dbReference type="AlphaFoldDB" id="A0A955KX51"/>
<reference evidence="1" key="1">
    <citation type="submission" date="2020-04" db="EMBL/GenBank/DDBJ databases">
        <authorList>
            <person name="Zhang T."/>
        </authorList>
    </citation>
    <scope>NUCLEOTIDE SEQUENCE</scope>
    <source>
        <strain evidence="1">HKST-UBA17</strain>
    </source>
</reference>
<organism evidence="1 2">
    <name type="scientific">Candidatus Dojkabacteria bacterium</name>
    <dbReference type="NCBI Taxonomy" id="2099670"/>
    <lineage>
        <taxon>Bacteria</taxon>
        <taxon>Candidatus Dojkabacteria</taxon>
    </lineage>
</organism>
<comment type="caution">
    <text evidence="1">The sequence shown here is derived from an EMBL/GenBank/DDBJ whole genome shotgun (WGS) entry which is preliminary data.</text>
</comment>
<sequence length="731" mass="83583">MNTEQFVPGEYGVSISDRVLGRLIEVFGSAALTGSQDSQWHIYPNSHEALDGISHTITYEQIQAFSPAMLLVLLLIIEESDEESYLAAMENQAYSPTYTRTAETDEELYSDLDEVPQNHATGLIQDLLALKLCDTDMVPGFANDVARYLSTDPALSIATLGRPLAKIRDVFYQIQIKDSALFEANLRCFLDRSYMIDPNWGLVVESFLNNPFLEFEKIPPNSLESATTTVFSKNQDLFNHVIDYLLFHIRTQPLSRKQVDNIVSLLLHNFEAGNDVMIAFDMLIHRRGANFDILVFAEKNPEVSKKILEHIFHLLLTEPNTNYPVDVQKTLVEGWILLVSLPVLEICRIPFAKEILEKYASSLKIPPGVAVGRLTKQQDTQQVLVSKEECQGSRRIPATHYLPTEITTRLISHFQWEELSTVGIDLDKLSLVQVFQLIFWFWTNGYDFDIYYGIPAQNPDRSIPIFVKNLSKHLEHLLKRSNAGELDSFCQVLAEKLNHGEPTAGINPYIYADTVSRFLVEYIEPELRLTLLKSLQCVDYPTAIVLAHNLNMEQELYQNPPDQKIPVINAIRSDAEFSLNVLRTIIDNNHEYPNTPSHVYLLLLRKSLFPRGNKLFTMTDKTLLRKILGKVERSDRNQILDELIERIFWTYSQQTQDLLRLSAFLELATPSEVYAFYRKLYFIGQEDPRMREHVLKHTKLLMGTLPIANKIAMASKSLPRPYGRGFGSSFK</sequence>
<proteinExistence type="predicted"/>
<reference evidence="1" key="2">
    <citation type="journal article" date="2021" name="Microbiome">
        <title>Successional dynamics and alternative stable states in a saline activated sludge microbial community over 9 years.</title>
        <authorList>
            <person name="Wang Y."/>
            <person name="Ye J."/>
            <person name="Ju F."/>
            <person name="Liu L."/>
            <person name="Boyd J.A."/>
            <person name="Deng Y."/>
            <person name="Parks D.H."/>
            <person name="Jiang X."/>
            <person name="Yin X."/>
            <person name="Woodcroft B.J."/>
            <person name="Tyson G.W."/>
            <person name="Hugenholtz P."/>
            <person name="Polz M.F."/>
            <person name="Zhang T."/>
        </authorList>
    </citation>
    <scope>NUCLEOTIDE SEQUENCE</scope>
    <source>
        <strain evidence="1">HKST-UBA17</strain>
    </source>
</reference>
<dbReference type="EMBL" id="JAGQLN010000006">
    <property type="protein sequence ID" value="MCA9376728.1"/>
    <property type="molecule type" value="Genomic_DNA"/>
</dbReference>